<dbReference type="Pfam" id="PF13649">
    <property type="entry name" value="Methyltransf_25"/>
    <property type="match status" value="1"/>
</dbReference>
<keyword evidence="2 7" id="KW-0560">Oxidoreductase</keyword>
<dbReference type="Gene3D" id="3.40.50.150">
    <property type="entry name" value="Vaccinia Virus protein VP39"/>
    <property type="match status" value="1"/>
</dbReference>
<name>A0A1M4EDU7_9ACTN</name>
<dbReference type="SUPFAM" id="SSF51905">
    <property type="entry name" value="FAD/NAD(P)-binding domain"/>
    <property type="match status" value="1"/>
</dbReference>
<dbReference type="EMBL" id="LT559118">
    <property type="protein sequence ID" value="SBO97095.1"/>
    <property type="molecule type" value="Genomic_DNA"/>
</dbReference>
<gene>
    <name evidence="7" type="ORF">BN4615_P6611</name>
</gene>
<dbReference type="EC" id="1.8.1.9" evidence="7"/>
<dbReference type="InterPro" id="IPR023753">
    <property type="entry name" value="FAD/NAD-binding_dom"/>
</dbReference>
<dbReference type="PANTHER" id="PTHR48105">
    <property type="entry name" value="THIOREDOXIN REDUCTASE 1-RELATED-RELATED"/>
    <property type="match status" value="1"/>
</dbReference>
<sequence>MDATYDVVVIGGGAAGLSGALALSRGRRKVLVIDAGQPRNAPAQGVHVVLGHEGVPPRDLLATGRAEVASYGGQVVTGVVTAAERLADGRFRVTLEDGAAVEAARLLVATGLVDELPPVPGLAERWGREVLHCPYCHGWEVRDQAIGVVATNPLAAHQALLWRQWSDDVTLFLHTAPEPGEEAREQLAARGVTVVEGEVTGVVVTGDRLTGVRLADGKQVPRQALAVGTRLNARLDGLGGLGLETADQEMNGFVVGTYVPADPMGKTEVPGVYVAGNVHNVMDQVVSAAAAGVRAGAAINADLVGEEARAAVAARRAAFANTGHGQAPEGLTEEESWDTRYRQSERIWSGDPNVVLVEEVSGLPAGRALDLGSGEGGDAIWLAARGWQVTAADISGVALRRAARHAEEAGVGDRIDWQRHDLGESFPEGVYDLVSACYLHSTGDMPRERILRRAAAAVAPGGVLLVAGHAGWSAWQHDHPDVHFPTPQEVLDSLEPGEGEWEVLRCEEFERSQKGPDGEPTTRTDNVLTIRRRS</sequence>
<dbReference type="GO" id="GO:0004791">
    <property type="term" value="F:thioredoxin-disulfide reductase (NADPH) activity"/>
    <property type="evidence" value="ECO:0007669"/>
    <property type="project" value="UniProtKB-EC"/>
</dbReference>
<keyword evidence="1" id="KW-0285">Flavoprotein</keyword>
<feature type="domain" description="FAD/NAD(P)-binding" evidence="5">
    <location>
        <begin position="5"/>
        <end position="292"/>
    </location>
</feature>
<organism evidence="7">
    <name type="scientific">Nonomuraea gerenzanensis</name>
    <dbReference type="NCBI Taxonomy" id="93944"/>
    <lineage>
        <taxon>Bacteria</taxon>
        <taxon>Bacillati</taxon>
        <taxon>Actinomycetota</taxon>
        <taxon>Actinomycetes</taxon>
        <taxon>Streptosporangiales</taxon>
        <taxon>Streptosporangiaceae</taxon>
        <taxon>Nonomuraea</taxon>
    </lineage>
</organism>
<dbReference type="SUPFAM" id="SSF53335">
    <property type="entry name" value="S-adenosyl-L-methionine-dependent methyltransferases"/>
    <property type="match status" value="1"/>
</dbReference>
<reference evidence="7" key="1">
    <citation type="submission" date="2016-04" db="EMBL/GenBank/DDBJ databases">
        <authorList>
            <person name="Evans L.H."/>
            <person name="Alamgir A."/>
            <person name="Owens N."/>
            <person name="Weber N.D."/>
            <person name="Virtaneva K."/>
            <person name="Barbian K."/>
            <person name="Babar A."/>
            <person name="Rosenke K."/>
        </authorList>
    </citation>
    <scope>NUCLEOTIDE SEQUENCE</scope>
    <source>
        <strain evidence="7">Nono1</strain>
    </source>
</reference>
<dbReference type="InterPro" id="IPR036188">
    <property type="entry name" value="FAD/NAD-bd_sf"/>
</dbReference>
<dbReference type="Gene3D" id="3.50.50.60">
    <property type="entry name" value="FAD/NAD(P)-binding domain"/>
    <property type="match status" value="2"/>
</dbReference>
<dbReference type="Pfam" id="PF07992">
    <property type="entry name" value="Pyr_redox_2"/>
    <property type="match status" value="1"/>
</dbReference>
<evidence type="ECO:0000256" key="3">
    <source>
        <dbReference type="ARBA" id="ARBA00048132"/>
    </source>
</evidence>
<evidence type="ECO:0000313" key="7">
    <source>
        <dbReference type="EMBL" id="SBO97095.1"/>
    </source>
</evidence>
<proteinExistence type="predicted"/>
<protein>
    <submittedName>
        <fullName evidence="7">Thioredoxin reductase</fullName>
        <ecNumber evidence="7">1.8.1.9</ecNumber>
    </submittedName>
</protein>
<dbReference type="InterPro" id="IPR029063">
    <property type="entry name" value="SAM-dependent_MTases_sf"/>
</dbReference>
<feature type="compositionally biased region" description="Basic and acidic residues" evidence="4">
    <location>
        <begin position="509"/>
        <end position="522"/>
    </location>
</feature>
<evidence type="ECO:0000256" key="2">
    <source>
        <dbReference type="ARBA" id="ARBA00023002"/>
    </source>
</evidence>
<dbReference type="PRINTS" id="PR00469">
    <property type="entry name" value="PNDRDTASEII"/>
</dbReference>
<accession>A0A1M4EDU7</accession>
<feature type="domain" description="Methyltransferase" evidence="6">
    <location>
        <begin position="369"/>
        <end position="462"/>
    </location>
</feature>
<evidence type="ECO:0000259" key="5">
    <source>
        <dbReference type="Pfam" id="PF07992"/>
    </source>
</evidence>
<dbReference type="PRINTS" id="PR00368">
    <property type="entry name" value="FADPNR"/>
</dbReference>
<dbReference type="InterPro" id="IPR050097">
    <property type="entry name" value="Ferredoxin-NADP_redctase_2"/>
</dbReference>
<evidence type="ECO:0000259" key="6">
    <source>
        <dbReference type="Pfam" id="PF13649"/>
    </source>
</evidence>
<dbReference type="InterPro" id="IPR041698">
    <property type="entry name" value="Methyltransf_25"/>
</dbReference>
<dbReference type="AlphaFoldDB" id="A0A1M4EDU7"/>
<evidence type="ECO:0000256" key="1">
    <source>
        <dbReference type="ARBA" id="ARBA00022630"/>
    </source>
</evidence>
<dbReference type="CDD" id="cd02440">
    <property type="entry name" value="AdoMet_MTases"/>
    <property type="match status" value="1"/>
</dbReference>
<comment type="catalytic activity">
    <reaction evidence="3">
        <text>[thioredoxin]-dithiol + NADP(+) = [thioredoxin]-disulfide + NADPH + H(+)</text>
        <dbReference type="Rhea" id="RHEA:20345"/>
        <dbReference type="Rhea" id="RHEA-COMP:10698"/>
        <dbReference type="Rhea" id="RHEA-COMP:10700"/>
        <dbReference type="ChEBI" id="CHEBI:15378"/>
        <dbReference type="ChEBI" id="CHEBI:29950"/>
        <dbReference type="ChEBI" id="CHEBI:50058"/>
        <dbReference type="ChEBI" id="CHEBI:57783"/>
        <dbReference type="ChEBI" id="CHEBI:58349"/>
        <dbReference type="EC" id="1.8.1.9"/>
    </reaction>
</comment>
<feature type="region of interest" description="Disordered" evidence="4">
    <location>
        <begin position="509"/>
        <end position="534"/>
    </location>
</feature>
<dbReference type="RefSeq" id="WP_311131957.1">
    <property type="nucleotide sequence ID" value="NZ_CP084058.1"/>
</dbReference>
<evidence type="ECO:0000256" key="4">
    <source>
        <dbReference type="SAM" id="MobiDB-lite"/>
    </source>
</evidence>